<keyword evidence="3" id="KW-0203">Cytokinin biosynthesis</keyword>
<dbReference type="AlphaFoldDB" id="A0A8J5EY40"/>
<comment type="function">
    <text evidence="5">Cytokinin-activating enzyme working in the direct activation pathway. Phosphoribohydrolase that converts inactive cytokinin nucleotides to the biologically active free-base forms.</text>
</comment>
<organism evidence="9 10">
    <name type="scientific">Zingiber officinale</name>
    <name type="common">Ginger</name>
    <name type="synonym">Amomum zingiber</name>
    <dbReference type="NCBI Taxonomy" id="94328"/>
    <lineage>
        <taxon>Eukaryota</taxon>
        <taxon>Viridiplantae</taxon>
        <taxon>Streptophyta</taxon>
        <taxon>Embryophyta</taxon>
        <taxon>Tracheophyta</taxon>
        <taxon>Spermatophyta</taxon>
        <taxon>Magnoliopsida</taxon>
        <taxon>Liliopsida</taxon>
        <taxon>Zingiberales</taxon>
        <taxon>Zingiberaceae</taxon>
        <taxon>Zingiber</taxon>
    </lineage>
</organism>
<evidence type="ECO:0000256" key="2">
    <source>
        <dbReference type="ARBA" id="ARBA00012205"/>
    </source>
</evidence>
<protein>
    <recommendedName>
        <fullName evidence="2">cytokinin riboside 5'-monophosphate phosphoribohydrolase</fullName>
        <ecNumber evidence="2">3.2.2.n1</ecNumber>
    </recommendedName>
</protein>
<dbReference type="Gene3D" id="3.40.50.450">
    <property type="match status" value="1"/>
</dbReference>
<dbReference type="SUPFAM" id="SSF102405">
    <property type="entry name" value="MCP/YpsA-like"/>
    <property type="match status" value="1"/>
</dbReference>
<dbReference type="PANTHER" id="PTHR31223:SF11">
    <property type="entry name" value="CYTOKININ RIBOSIDE 5'-MONOPHOSPHATE PHOSPHORIBOHYDROLASE LOG8-RELATED"/>
    <property type="match status" value="1"/>
</dbReference>
<dbReference type="EMBL" id="JACMSC010000018">
    <property type="protein sequence ID" value="KAG6475761.1"/>
    <property type="molecule type" value="Genomic_DNA"/>
</dbReference>
<dbReference type="FunFam" id="3.40.50.450:FF:000013">
    <property type="entry name" value="Cytokinin riboside 5'-monophosphate phosphoribohydrolase LOG8"/>
    <property type="match status" value="1"/>
</dbReference>
<feature type="compositionally biased region" description="Low complexity" evidence="8">
    <location>
        <begin position="357"/>
        <end position="366"/>
    </location>
</feature>
<gene>
    <name evidence="9" type="ORF">ZIOFF_064990</name>
</gene>
<evidence type="ECO:0000313" key="10">
    <source>
        <dbReference type="Proteomes" id="UP000734854"/>
    </source>
</evidence>
<evidence type="ECO:0000256" key="5">
    <source>
        <dbReference type="ARBA" id="ARBA00024884"/>
    </source>
</evidence>
<accession>A0A8J5EY40</accession>
<evidence type="ECO:0000256" key="6">
    <source>
        <dbReference type="ARBA" id="ARBA00047718"/>
    </source>
</evidence>
<dbReference type="PANTHER" id="PTHR31223">
    <property type="entry name" value="LOG FAMILY PROTEIN YJL055W"/>
    <property type="match status" value="1"/>
</dbReference>
<dbReference type="GO" id="GO:0005829">
    <property type="term" value="C:cytosol"/>
    <property type="evidence" value="ECO:0007669"/>
    <property type="project" value="TreeGrafter"/>
</dbReference>
<evidence type="ECO:0000256" key="7">
    <source>
        <dbReference type="ARBA" id="ARBA00049153"/>
    </source>
</evidence>
<proteinExistence type="inferred from homology"/>
<keyword evidence="10" id="KW-1185">Reference proteome</keyword>
<feature type="compositionally biased region" description="Low complexity" evidence="8">
    <location>
        <begin position="146"/>
        <end position="158"/>
    </location>
</feature>
<dbReference type="Proteomes" id="UP000734854">
    <property type="component" value="Unassembled WGS sequence"/>
</dbReference>
<comment type="caution">
    <text evidence="9">The sequence shown here is derived from an EMBL/GenBank/DDBJ whole genome shotgun (WGS) entry which is preliminary data.</text>
</comment>
<reference evidence="9 10" key="1">
    <citation type="submission" date="2020-08" db="EMBL/GenBank/DDBJ databases">
        <title>Plant Genome Project.</title>
        <authorList>
            <person name="Zhang R.-G."/>
        </authorList>
    </citation>
    <scope>NUCLEOTIDE SEQUENCE [LARGE SCALE GENOMIC DNA]</scope>
    <source>
        <tissue evidence="9">Rhizome</tissue>
    </source>
</reference>
<dbReference type="InterPro" id="IPR031100">
    <property type="entry name" value="LOG_fam"/>
</dbReference>
<evidence type="ECO:0000256" key="3">
    <source>
        <dbReference type="ARBA" id="ARBA00022712"/>
    </source>
</evidence>
<evidence type="ECO:0000256" key="4">
    <source>
        <dbReference type="ARBA" id="ARBA00022801"/>
    </source>
</evidence>
<evidence type="ECO:0000256" key="1">
    <source>
        <dbReference type="ARBA" id="ARBA00006763"/>
    </source>
</evidence>
<comment type="similarity">
    <text evidence="1">Belongs to the LOG family.</text>
</comment>
<dbReference type="GO" id="GO:0016799">
    <property type="term" value="F:hydrolase activity, hydrolyzing N-glycosyl compounds"/>
    <property type="evidence" value="ECO:0007669"/>
    <property type="project" value="TreeGrafter"/>
</dbReference>
<sequence>MSKDIALVLALLERDMNMPLGTSCSAYFYKCYGDGSWLTWPCLMRHDHISTDADVVYGTREIREDGKGIFVLWQEKGLSAYNALFIDRREEGDGSAAAVERKEVEHSSLAATFARSPAKHLSHSFSSSLHLLQPSRRPSLPKDRTAASTSPSLATANTSREEEALLFLAQPQGSTRSSQRLPPHIPALTAAHSAFRRSLRPSQQSTATAAAPSGACHSSQRLPPHLLAPTAARSACRRSFRHPPQPIVAASAAADASRQPPPVPFGQLLFECPVGLASPSTRLEGEACDADVVYGTREIREDGKDIFVLWQEKGLSAYNALFIDRREEGVGSVAAVERKEHLLQPSRRSSPPKDRTAASTSSPLATATMSREEEALLFLAQPQGVLLSSDLRVVAAEGGKMKTTKGEKVMNPTDAYRKEIRKEVKWLHAECHYCDDLLAPVDLATLGDLFLGKRWRMREMGDETGSEFKQICVFCGSNSDNRTVFSDAAVELGRELVKKRIDLVYGGGSVGLMGLISQTVYDGGCHVLGVIPKTLVPIEISGETVGEVKVVSNMHERKAVMAGQADAFIALPGGYGTMEEVMEMITWSQLGIHNKPVGLLNVDGYYNSLLELFDNGVREGFIKPASRHIVISSPNATELLAKMELYTPLHQEVVPRQSWEVVNL</sequence>
<evidence type="ECO:0000313" key="9">
    <source>
        <dbReference type="EMBL" id="KAG6475761.1"/>
    </source>
</evidence>
<feature type="region of interest" description="Disordered" evidence="8">
    <location>
        <begin position="196"/>
        <end position="222"/>
    </location>
</feature>
<dbReference type="EC" id="3.2.2.n1" evidence="2"/>
<keyword evidence="4" id="KW-0378">Hydrolase</keyword>
<dbReference type="InterPro" id="IPR005269">
    <property type="entry name" value="LOG"/>
</dbReference>
<dbReference type="GO" id="GO:0009691">
    <property type="term" value="P:cytokinin biosynthetic process"/>
    <property type="evidence" value="ECO:0007669"/>
    <property type="project" value="UniProtKB-KW"/>
</dbReference>
<feature type="compositionally biased region" description="Low complexity" evidence="8">
    <location>
        <begin position="201"/>
        <end position="213"/>
    </location>
</feature>
<feature type="region of interest" description="Disordered" evidence="8">
    <location>
        <begin position="125"/>
        <end position="159"/>
    </location>
</feature>
<dbReference type="GO" id="GO:0005634">
    <property type="term" value="C:nucleus"/>
    <property type="evidence" value="ECO:0007669"/>
    <property type="project" value="TreeGrafter"/>
</dbReference>
<evidence type="ECO:0000256" key="8">
    <source>
        <dbReference type="SAM" id="MobiDB-lite"/>
    </source>
</evidence>
<dbReference type="Pfam" id="PF03641">
    <property type="entry name" value="Lysine_decarbox"/>
    <property type="match status" value="1"/>
</dbReference>
<comment type="catalytic activity">
    <reaction evidence="6">
        <text>N(6)-(dimethylallyl)adenosine 5'-phosphate + H2O = N(6)-dimethylallyladenine + D-ribose 5-phosphate</text>
        <dbReference type="Rhea" id="RHEA:48560"/>
        <dbReference type="ChEBI" id="CHEBI:15377"/>
        <dbReference type="ChEBI" id="CHEBI:17660"/>
        <dbReference type="ChEBI" id="CHEBI:57526"/>
        <dbReference type="ChEBI" id="CHEBI:78346"/>
        <dbReference type="EC" id="3.2.2.n1"/>
    </reaction>
</comment>
<comment type="catalytic activity">
    <reaction evidence="7">
        <text>9-ribosyl-trans-zeatin 5'-phosphate + H2O = trans-zeatin + D-ribose 5-phosphate</text>
        <dbReference type="Rhea" id="RHEA:48564"/>
        <dbReference type="ChEBI" id="CHEBI:15377"/>
        <dbReference type="ChEBI" id="CHEBI:16522"/>
        <dbReference type="ChEBI" id="CHEBI:78346"/>
        <dbReference type="ChEBI" id="CHEBI:87947"/>
        <dbReference type="EC" id="3.2.2.n1"/>
    </reaction>
</comment>
<dbReference type="NCBIfam" id="TIGR00730">
    <property type="entry name" value="Rossman fold protein, TIGR00730 family"/>
    <property type="match status" value="1"/>
</dbReference>
<name>A0A8J5EY40_ZINOF</name>
<feature type="region of interest" description="Disordered" evidence="8">
    <location>
        <begin position="341"/>
        <end position="366"/>
    </location>
</feature>